<dbReference type="Pfam" id="PF02021">
    <property type="entry name" value="UPF0102"/>
    <property type="match status" value="1"/>
</dbReference>
<dbReference type="EMBL" id="CP000478">
    <property type="protein sequence ID" value="ABK18720.1"/>
    <property type="molecule type" value="Genomic_DNA"/>
</dbReference>
<keyword evidence="4" id="KW-1185">Reference proteome</keyword>
<dbReference type="InterPro" id="IPR011856">
    <property type="entry name" value="tRNA_endonuc-like_dom_sf"/>
</dbReference>
<gene>
    <name evidence="2" type="ordered locus">Sfum_3004</name>
    <name evidence="3" type="ordered locus">Sfum_3046</name>
</gene>
<reference evidence="2 4" key="1">
    <citation type="submission" date="2006-10" db="EMBL/GenBank/DDBJ databases">
        <title>Complete sequence of Syntrophobacter fumaroxidans MPOB.</title>
        <authorList>
            <consortium name="US DOE Joint Genome Institute"/>
            <person name="Copeland A."/>
            <person name="Lucas S."/>
            <person name="Lapidus A."/>
            <person name="Barry K."/>
            <person name="Detter J.C."/>
            <person name="Glavina del Rio T."/>
            <person name="Hammon N."/>
            <person name="Israni S."/>
            <person name="Pitluck S."/>
            <person name="Goltsman E.G."/>
            <person name="Martinez M."/>
            <person name="Schmutz J."/>
            <person name="Larimer F."/>
            <person name="Land M."/>
            <person name="Hauser L."/>
            <person name="Kyrpides N."/>
            <person name="Kim E."/>
            <person name="Boone D.R."/>
            <person name="Brockman F."/>
            <person name="Culley D."/>
            <person name="Ferry J."/>
            <person name="Gunsalus R."/>
            <person name="McInerney M.J."/>
            <person name="Morrison M."/>
            <person name="Plugge C."/>
            <person name="Rohlin L."/>
            <person name="Scholten J."/>
            <person name="Sieber J."/>
            <person name="Stams A.J.M."/>
            <person name="Worm P."/>
            <person name="Henstra A.M."/>
            <person name="Richardson P."/>
        </authorList>
    </citation>
    <scope>NUCLEOTIDE SEQUENCE [LARGE SCALE GENOMIC DNA]</scope>
    <source>
        <strain evidence="4">DSM 10017 / MPOB</strain>
        <strain evidence="2">MPOB</strain>
    </source>
</reference>
<dbReference type="FunCoup" id="A0LMM6">
    <property type="interactions" value="273"/>
</dbReference>
<evidence type="ECO:0000256" key="1">
    <source>
        <dbReference type="ARBA" id="ARBA00006738"/>
    </source>
</evidence>
<dbReference type="InterPro" id="IPR011335">
    <property type="entry name" value="Restrct_endonuc-II-like"/>
</dbReference>
<evidence type="ECO:0000313" key="3">
    <source>
        <dbReference type="EMBL" id="ABK18720.1"/>
    </source>
</evidence>
<evidence type="ECO:0000313" key="4">
    <source>
        <dbReference type="Proteomes" id="UP000001784"/>
    </source>
</evidence>
<dbReference type="STRING" id="335543.Sfum_3004"/>
<dbReference type="KEGG" id="sfu:Sfum_3046"/>
<dbReference type="Gene3D" id="3.40.1350.10">
    <property type="match status" value="1"/>
</dbReference>
<dbReference type="EMBL" id="CP000478">
    <property type="protein sequence ID" value="ABK18678.1"/>
    <property type="molecule type" value="Genomic_DNA"/>
</dbReference>
<dbReference type="InParanoid" id="A0LMM6"/>
<dbReference type="AlphaFoldDB" id="A0LMM6"/>
<evidence type="ECO:0000313" key="2">
    <source>
        <dbReference type="EMBL" id="ABK18678.1"/>
    </source>
</evidence>
<accession>A0LMM6</accession>
<proteinExistence type="inferred from homology"/>
<dbReference type="HOGENOM" id="CLU_115353_1_2_7"/>
<dbReference type="PANTHER" id="PTHR34039">
    <property type="entry name" value="UPF0102 PROTEIN YRAN"/>
    <property type="match status" value="1"/>
</dbReference>
<dbReference type="Proteomes" id="UP000001784">
    <property type="component" value="Chromosome"/>
</dbReference>
<evidence type="ECO:0008006" key="5">
    <source>
        <dbReference type="Google" id="ProtNLM"/>
    </source>
</evidence>
<protein>
    <recommendedName>
        <fullName evidence="5">YraN family protein</fullName>
    </recommendedName>
</protein>
<organism evidence="2 4">
    <name type="scientific">Syntrophobacter fumaroxidans (strain DSM 10017 / MPOB)</name>
    <dbReference type="NCBI Taxonomy" id="335543"/>
    <lineage>
        <taxon>Bacteria</taxon>
        <taxon>Pseudomonadati</taxon>
        <taxon>Thermodesulfobacteriota</taxon>
        <taxon>Syntrophobacteria</taxon>
        <taxon>Syntrophobacterales</taxon>
        <taxon>Syntrophobacteraceae</taxon>
        <taxon>Syntrophobacter</taxon>
    </lineage>
</organism>
<dbReference type="PANTHER" id="PTHR34039:SF1">
    <property type="entry name" value="UPF0102 PROTEIN YRAN"/>
    <property type="match status" value="1"/>
</dbReference>
<dbReference type="InterPro" id="IPR003509">
    <property type="entry name" value="UPF0102_YraN-like"/>
</dbReference>
<dbReference type="KEGG" id="sfu:Sfum_3004"/>
<name>A0LMM6_SYNFM</name>
<dbReference type="GO" id="GO:0003676">
    <property type="term" value="F:nucleic acid binding"/>
    <property type="evidence" value="ECO:0007669"/>
    <property type="project" value="InterPro"/>
</dbReference>
<dbReference type="SUPFAM" id="SSF52980">
    <property type="entry name" value="Restriction endonuclease-like"/>
    <property type="match status" value="1"/>
</dbReference>
<comment type="similarity">
    <text evidence="1">Belongs to the UPF0102 family.</text>
</comment>
<dbReference type="eggNOG" id="COG0792">
    <property type="taxonomic scope" value="Bacteria"/>
</dbReference>
<dbReference type="NCBIfam" id="NF009150">
    <property type="entry name" value="PRK12497.1-3"/>
    <property type="match status" value="1"/>
</dbReference>
<sequence>MERNFRCAAGEIDLIVRDGKTLVFVEVKSRCGSRFGLPQESVSIAKQRRLTRLALWYLREKRFEGHPARFDVVAVTWSGGKPEVTWIVNAFEALE</sequence>